<dbReference type="Proteomes" id="UP000198668">
    <property type="component" value="Unassembled WGS sequence"/>
</dbReference>
<dbReference type="NCBIfam" id="NF047400">
    <property type="entry name" value="MazE_PemI_antitoxin"/>
    <property type="match status" value="1"/>
</dbReference>
<protein>
    <recommendedName>
        <fullName evidence="1">SpoVT-AbrB domain-containing protein</fullName>
    </recommendedName>
</protein>
<dbReference type="GO" id="GO:0003677">
    <property type="term" value="F:DNA binding"/>
    <property type="evidence" value="ECO:0007669"/>
    <property type="project" value="InterPro"/>
</dbReference>
<dbReference type="RefSeq" id="WP_092092934.1">
    <property type="nucleotide sequence ID" value="NZ_FOQE01000026.1"/>
</dbReference>
<dbReference type="EMBL" id="FOQE01000026">
    <property type="protein sequence ID" value="SFH80202.1"/>
    <property type="molecule type" value="Genomic_DNA"/>
</dbReference>
<accession>A0A1I3D0G2</accession>
<name>A0A1I3D0G2_9LACT</name>
<proteinExistence type="predicted"/>
<evidence type="ECO:0000259" key="1">
    <source>
        <dbReference type="SMART" id="SM00966"/>
    </source>
</evidence>
<dbReference type="AlphaFoldDB" id="A0A1I3D0G2"/>
<evidence type="ECO:0000313" key="3">
    <source>
        <dbReference type="Proteomes" id="UP000198668"/>
    </source>
</evidence>
<organism evidence="2 3">
    <name type="scientific">Pisciglobus halotolerans</name>
    <dbReference type="NCBI Taxonomy" id="745365"/>
    <lineage>
        <taxon>Bacteria</taxon>
        <taxon>Bacillati</taxon>
        <taxon>Bacillota</taxon>
        <taxon>Bacilli</taxon>
        <taxon>Lactobacillales</taxon>
        <taxon>Carnobacteriaceae</taxon>
    </lineage>
</organism>
<keyword evidence="3" id="KW-1185">Reference proteome</keyword>
<gene>
    <name evidence="2" type="ORF">SAMN04489868_12619</name>
</gene>
<dbReference type="SMART" id="SM00966">
    <property type="entry name" value="SpoVT_AbrB"/>
    <property type="match status" value="1"/>
</dbReference>
<sequence>MTTIKARIQGNSVMITIPSSLGVKEGEEFFFIKKDNGAITMIPKIEDPFENAQDGEFYTPEENVDYLPAEGEIDDL</sequence>
<dbReference type="OrthoDB" id="71707at2"/>
<reference evidence="2 3" key="1">
    <citation type="submission" date="2016-10" db="EMBL/GenBank/DDBJ databases">
        <authorList>
            <person name="de Groot N.N."/>
        </authorList>
    </citation>
    <scope>NUCLEOTIDE SEQUENCE [LARGE SCALE GENOMIC DNA]</scope>
    <source>
        <strain evidence="2 3">DSM 27630</strain>
    </source>
</reference>
<evidence type="ECO:0000313" key="2">
    <source>
        <dbReference type="EMBL" id="SFH80202.1"/>
    </source>
</evidence>
<dbReference type="InterPro" id="IPR007159">
    <property type="entry name" value="SpoVT-AbrB_dom"/>
</dbReference>
<feature type="domain" description="SpoVT-AbrB" evidence="1">
    <location>
        <begin position="7"/>
        <end position="49"/>
    </location>
</feature>